<dbReference type="AlphaFoldDB" id="A0A9P5U777"/>
<dbReference type="GO" id="GO:0072583">
    <property type="term" value="P:clathrin-dependent endocytosis"/>
    <property type="evidence" value="ECO:0007669"/>
    <property type="project" value="TreeGrafter"/>
</dbReference>
<dbReference type="InterPro" id="IPR000996">
    <property type="entry name" value="Clathrin_L-chain"/>
</dbReference>
<keyword evidence="7" id="KW-0175">Coiled coil</keyword>
<dbReference type="Proteomes" id="UP000772434">
    <property type="component" value="Unassembled WGS sequence"/>
</dbReference>
<comment type="subcellular location">
    <subcellularLocation>
        <location evidence="1 6">Cytoplasmic vesicle membrane</location>
        <topology evidence="1 6">Peripheral membrane protein</topology>
        <orientation evidence="1 6">Cytoplasmic side</orientation>
    </subcellularLocation>
    <subcellularLocation>
        <location evidence="6">Membrane</location>
        <location evidence="6">Coated pit</location>
        <topology evidence="6">Peripheral membrane protein</topology>
        <orientation evidence="6">Cytoplasmic side</orientation>
    </subcellularLocation>
    <text evidence="6">Cytoplasmic face of coated pits and vesicles.</text>
</comment>
<feature type="region of interest" description="Disordered" evidence="8">
    <location>
        <begin position="36"/>
        <end position="71"/>
    </location>
</feature>
<keyword evidence="5 6" id="KW-0968">Cytoplasmic vesicle</keyword>
<dbReference type="PANTHER" id="PTHR10639">
    <property type="entry name" value="CLATHRIN LIGHT CHAIN"/>
    <property type="match status" value="1"/>
</dbReference>
<dbReference type="GO" id="GO:0030132">
    <property type="term" value="C:clathrin coat of coated pit"/>
    <property type="evidence" value="ECO:0007669"/>
    <property type="project" value="InterPro"/>
</dbReference>
<dbReference type="Pfam" id="PF01086">
    <property type="entry name" value="Clathrin_lg_ch"/>
    <property type="match status" value="1"/>
</dbReference>
<keyword evidence="10" id="KW-1185">Reference proteome</keyword>
<evidence type="ECO:0000256" key="3">
    <source>
        <dbReference type="ARBA" id="ARBA00023136"/>
    </source>
</evidence>
<evidence type="ECO:0000256" key="2">
    <source>
        <dbReference type="ARBA" id="ARBA00005263"/>
    </source>
</evidence>
<dbReference type="GO" id="GO:0006886">
    <property type="term" value="P:intracellular protein transport"/>
    <property type="evidence" value="ECO:0007669"/>
    <property type="project" value="InterPro"/>
</dbReference>
<sequence length="257" mass="28104">MADFLSSGSNDEIDFDRAASAFPDISLDGSGDFAAIPHATSPVAPIPSSSGFSFDDFDTSPTPAAPPVKVTGDDEIEKFESEFPDIEVPSSVPVMQHQTSQSSFGGAFAPLPHQSAVLSTPTLVHEIPEEEPEVIKEWRRKQAEEIAARDEASKKRQNETIAKAEKAIDDFYEEYAAKKERNIRENKDSEADYVQSLTESLSVGTTWERICKLVELENSQSKTIARTGAGTTDITRFKEVLLRLKREGDMAPGAAGY</sequence>
<evidence type="ECO:0000256" key="1">
    <source>
        <dbReference type="ARBA" id="ARBA00004180"/>
    </source>
</evidence>
<dbReference type="EMBL" id="JADNRY010000060">
    <property type="protein sequence ID" value="KAF9068524.1"/>
    <property type="molecule type" value="Genomic_DNA"/>
</dbReference>
<dbReference type="OrthoDB" id="5512at2759"/>
<evidence type="ECO:0000256" key="8">
    <source>
        <dbReference type="SAM" id="MobiDB-lite"/>
    </source>
</evidence>
<comment type="caution">
    <text evidence="9">The sequence shown here is derived from an EMBL/GenBank/DDBJ whole genome shotgun (WGS) entry which is preliminary data.</text>
</comment>
<proteinExistence type="inferred from homology"/>
<evidence type="ECO:0000256" key="5">
    <source>
        <dbReference type="ARBA" id="ARBA00023329"/>
    </source>
</evidence>
<reference evidence="9" key="1">
    <citation type="submission" date="2020-11" db="EMBL/GenBank/DDBJ databases">
        <authorList>
            <consortium name="DOE Joint Genome Institute"/>
            <person name="Ahrendt S."/>
            <person name="Riley R."/>
            <person name="Andreopoulos W."/>
            <person name="Labutti K."/>
            <person name="Pangilinan J."/>
            <person name="Ruiz-Duenas F.J."/>
            <person name="Barrasa J.M."/>
            <person name="Sanchez-Garcia M."/>
            <person name="Camarero S."/>
            <person name="Miyauchi S."/>
            <person name="Serrano A."/>
            <person name="Linde D."/>
            <person name="Babiker R."/>
            <person name="Drula E."/>
            <person name="Ayuso-Fernandez I."/>
            <person name="Pacheco R."/>
            <person name="Padilla G."/>
            <person name="Ferreira P."/>
            <person name="Barriuso J."/>
            <person name="Kellner H."/>
            <person name="Castanera R."/>
            <person name="Alfaro M."/>
            <person name="Ramirez L."/>
            <person name="Pisabarro A.G."/>
            <person name="Kuo A."/>
            <person name="Tritt A."/>
            <person name="Lipzen A."/>
            <person name="He G."/>
            <person name="Yan M."/>
            <person name="Ng V."/>
            <person name="Cullen D."/>
            <person name="Martin F."/>
            <person name="Rosso M.-N."/>
            <person name="Henrissat B."/>
            <person name="Hibbett D."/>
            <person name="Martinez A.T."/>
            <person name="Grigoriev I.V."/>
        </authorList>
    </citation>
    <scope>NUCLEOTIDE SEQUENCE</scope>
    <source>
        <strain evidence="9">AH 40177</strain>
    </source>
</reference>
<dbReference type="PANTHER" id="PTHR10639:SF7">
    <property type="entry name" value="CLATHRIN LIGHT CHAIN"/>
    <property type="match status" value="1"/>
</dbReference>
<accession>A0A9P5U777</accession>
<dbReference type="GO" id="GO:0005198">
    <property type="term" value="F:structural molecule activity"/>
    <property type="evidence" value="ECO:0007669"/>
    <property type="project" value="InterPro"/>
</dbReference>
<evidence type="ECO:0000256" key="7">
    <source>
        <dbReference type="SAM" id="Coils"/>
    </source>
</evidence>
<keyword evidence="4 6" id="KW-0168">Coated pit</keyword>
<comment type="function">
    <text evidence="6">Clathrin is the major protein of the polyhedral coat of coated pits and vesicles.</text>
</comment>
<keyword evidence="3 6" id="KW-0472">Membrane</keyword>
<evidence type="ECO:0000313" key="9">
    <source>
        <dbReference type="EMBL" id="KAF9068524.1"/>
    </source>
</evidence>
<name>A0A9P5U777_9AGAR</name>
<evidence type="ECO:0000313" key="10">
    <source>
        <dbReference type="Proteomes" id="UP000772434"/>
    </source>
</evidence>
<dbReference type="GO" id="GO:0032050">
    <property type="term" value="F:clathrin heavy chain binding"/>
    <property type="evidence" value="ECO:0007669"/>
    <property type="project" value="TreeGrafter"/>
</dbReference>
<organism evidence="9 10">
    <name type="scientific">Rhodocollybia butyracea</name>
    <dbReference type="NCBI Taxonomy" id="206335"/>
    <lineage>
        <taxon>Eukaryota</taxon>
        <taxon>Fungi</taxon>
        <taxon>Dikarya</taxon>
        <taxon>Basidiomycota</taxon>
        <taxon>Agaricomycotina</taxon>
        <taxon>Agaricomycetes</taxon>
        <taxon>Agaricomycetidae</taxon>
        <taxon>Agaricales</taxon>
        <taxon>Marasmiineae</taxon>
        <taxon>Omphalotaceae</taxon>
        <taxon>Rhodocollybia</taxon>
    </lineage>
</organism>
<evidence type="ECO:0000256" key="6">
    <source>
        <dbReference type="RuleBase" id="RU363137"/>
    </source>
</evidence>
<comment type="similarity">
    <text evidence="2 6">Belongs to the clathrin light chain family.</text>
</comment>
<feature type="coiled-coil region" evidence="7">
    <location>
        <begin position="154"/>
        <end position="181"/>
    </location>
</feature>
<gene>
    <name evidence="9" type="ORF">BDP27DRAFT_1327193</name>
</gene>
<dbReference type="GO" id="GO:0030130">
    <property type="term" value="C:clathrin coat of trans-Golgi network vesicle"/>
    <property type="evidence" value="ECO:0007669"/>
    <property type="project" value="InterPro"/>
</dbReference>
<evidence type="ECO:0000256" key="4">
    <source>
        <dbReference type="ARBA" id="ARBA00023176"/>
    </source>
</evidence>
<protein>
    <recommendedName>
        <fullName evidence="6">Clathrin light chain</fullName>
    </recommendedName>
</protein>
<feature type="compositionally biased region" description="Low complexity" evidence="8">
    <location>
        <begin position="47"/>
        <end position="62"/>
    </location>
</feature>